<protein>
    <recommendedName>
        <fullName evidence="2">Reverse transcriptase Ty1/copia-type domain-containing protein</fullName>
    </recommendedName>
</protein>
<organism evidence="3 4">
    <name type="scientific">Lolium multiflorum</name>
    <name type="common">Italian ryegrass</name>
    <name type="synonym">Lolium perenne subsp. multiflorum</name>
    <dbReference type="NCBI Taxonomy" id="4521"/>
    <lineage>
        <taxon>Eukaryota</taxon>
        <taxon>Viridiplantae</taxon>
        <taxon>Streptophyta</taxon>
        <taxon>Embryophyta</taxon>
        <taxon>Tracheophyta</taxon>
        <taxon>Spermatophyta</taxon>
        <taxon>Magnoliopsida</taxon>
        <taxon>Liliopsida</taxon>
        <taxon>Poales</taxon>
        <taxon>Poaceae</taxon>
        <taxon>BOP clade</taxon>
        <taxon>Pooideae</taxon>
        <taxon>Poodae</taxon>
        <taxon>Poeae</taxon>
        <taxon>Poeae Chloroplast Group 2 (Poeae type)</taxon>
        <taxon>Loliodinae</taxon>
        <taxon>Loliinae</taxon>
        <taxon>Lolium</taxon>
    </lineage>
</organism>
<feature type="domain" description="Reverse transcriptase Ty1/copia-type" evidence="2">
    <location>
        <begin position="49"/>
        <end position="102"/>
    </location>
</feature>
<dbReference type="EMBL" id="JAUUTY010000001">
    <property type="protein sequence ID" value="KAK1695995.1"/>
    <property type="molecule type" value="Genomic_DNA"/>
</dbReference>
<sequence length="574" mass="66501">MQEELECFTRNEVWSLVERPKDHRINVIGTKWVFKNKQDEDGIVIRNKARKFEMSMMGELKFFLGFQVRQLAKGTFISQEKYVKDMLKKFNMTNASPMKTPMPVKGQLGSCDDDEWTAEDRGTVAKRGRHSKFHHGALLVVLLLLVAAQLEATPRSLPRKGKISTLHREMMRNCRSQQRMWLEYYDSREHMKNGTIVMPKAVKDVIEMHAATTYRFVVETLKNMGLYELVCLTPSDGCYCPLLVRQFHCTVYFHDDPARTMTWMTGKEKYSCNYLDFCDALGFGGGRAHGFKLYSQQRFNRGDIAFCYPREPTARPPTISGMFYSYLLLAKLFRESLISKSGDTSECRGYHLNLMYYCNPEHRRRIDGCDLIYSELRRCVRDRMTPNYAQYIQLLINKVVPAPLNTHGQRVKMEAFKVPVQGDRPDVPDMTPPERRSKESHDPTSSRFTRRPQHGISRFFSSMWQMCKNSNDVAHQSLAMTQETRRRQNEYMATRNITFPPPGPELEPVHAPNWEMPPLTDQMFQNFDPTWYGFGGPPPQPARVPTDDEDEEDEDAPASRDDGESSYSAGHEIF</sequence>
<evidence type="ECO:0000259" key="2">
    <source>
        <dbReference type="Pfam" id="PF07727"/>
    </source>
</evidence>
<evidence type="ECO:0000256" key="1">
    <source>
        <dbReference type="SAM" id="MobiDB-lite"/>
    </source>
</evidence>
<dbReference type="InterPro" id="IPR013103">
    <property type="entry name" value="RVT_2"/>
</dbReference>
<comment type="caution">
    <text evidence="3">The sequence shown here is derived from an EMBL/GenBank/DDBJ whole genome shotgun (WGS) entry which is preliminary data.</text>
</comment>
<dbReference type="Pfam" id="PF07727">
    <property type="entry name" value="RVT_2"/>
    <property type="match status" value="1"/>
</dbReference>
<reference evidence="3" key="1">
    <citation type="submission" date="2023-07" db="EMBL/GenBank/DDBJ databases">
        <title>A chromosome-level genome assembly of Lolium multiflorum.</title>
        <authorList>
            <person name="Chen Y."/>
            <person name="Copetti D."/>
            <person name="Kolliker R."/>
            <person name="Studer B."/>
        </authorList>
    </citation>
    <scope>NUCLEOTIDE SEQUENCE</scope>
    <source>
        <strain evidence="3">02402/16</strain>
        <tissue evidence="3">Leaf</tissue>
    </source>
</reference>
<feature type="compositionally biased region" description="Acidic residues" evidence="1">
    <location>
        <begin position="547"/>
        <end position="556"/>
    </location>
</feature>
<keyword evidence="4" id="KW-1185">Reference proteome</keyword>
<dbReference type="Proteomes" id="UP001231189">
    <property type="component" value="Unassembled WGS sequence"/>
</dbReference>
<name>A0AAD8TXJ8_LOLMU</name>
<feature type="compositionally biased region" description="Basic and acidic residues" evidence="1">
    <location>
        <begin position="423"/>
        <end position="444"/>
    </location>
</feature>
<evidence type="ECO:0000313" key="3">
    <source>
        <dbReference type="EMBL" id="KAK1695995.1"/>
    </source>
</evidence>
<dbReference type="AlphaFoldDB" id="A0AAD8TXJ8"/>
<evidence type="ECO:0000313" key="4">
    <source>
        <dbReference type="Proteomes" id="UP001231189"/>
    </source>
</evidence>
<proteinExistence type="predicted"/>
<feature type="region of interest" description="Disordered" evidence="1">
    <location>
        <begin position="419"/>
        <end position="452"/>
    </location>
</feature>
<gene>
    <name evidence="3" type="ORF">QYE76_012692</name>
</gene>
<accession>A0AAD8TXJ8</accession>
<feature type="region of interest" description="Disordered" evidence="1">
    <location>
        <begin position="528"/>
        <end position="574"/>
    </location>
</feature>